<proteinExistence type="predicted"/>
<gene>
    <name evidence="1" type="ORF">MM415A00670_0026</name>
</gene>
<evidence type="ECO:0000313" key="1">
    <source>
        <dbReference type="EMBL" id="QJA80717.1"/>
    </source>
</evidence>
<dbReference type="AlphaFoldDB" id="A0A6M3KFH9"/>
<dbReference type="EMBL" id="MT142432">
    <property type="protein sequence ID" value="QJA80717.1"/>
    <property type="molecule type" value="Genomic_DNA"/>
</dbReference>
<protein>
    <submittedName>
        <fullName evidence="1">Uncharacterized protein</fullName>
    </submittedName>
</protein>
<name>A0A6M3KFH9_9ZZZZ</name>
<reference evidence="1" key="1">
    <citation type="submission" date="2020-03" db="EMBL/GenBank/DDBJ databases">
        <title>The deep terrestrial virosphere.</title>
        <authorList>
            <person name="Holmfeldt K."/>
            <person name="Nilsson E."/>
            <person name="Simone D."/>
            <person name="Lopez-Fernandez M."/>
            <person name="Wu X."/>
            <person name="de Brujin I."/>
            <person name="Lundin D."/>
            <person name="Andersson A."/>
            <person name="Bertilsson S."/>
            <person name="Dopson M."/>
        </authorList>
    </citation>
    <scope>NUCLEOTIDE SEQUENCE</scope>
    <source>
        <strain evidence="1">MM415A00670</strain>
    </source>
</reference>
<organism evidence="1">
    <name type="scientific">viral metagenome</name>
    <dbReference type="NCBI Taxonomy" id="1070528"/>
    <lineage>
        <taxon>unclassified sequences</taxon>
        <taxon>metagenomes</taxon>
        <taxon>organismal metagenomes</taxon>
    </lineage>
</organism>
<sequence length="63" mass="7561">MKKRKRYSWELNDWVIEQLPKQLRESFFHTGWNVFGIYELVKEGLALEKANKALHLTAEKRGK</sequence>
<accession>A0A6M3KFH9</accession>